<dbReference type="HOGENOM" id="CLU_439175_0_0_2"/>
<dbReference type="OrthoDB" id="15372at2157"/>
<dbReference type="InterPro" id="IPR029044">
    <property type="entry name" value="Nucleotide-diphossugar_trans"/>
</dbReference>
<organism evidence="3 4">
    <name type="scientific">Thermofilum pendens (strain DSM 2475 / Hrk 5)</name>
    <dbReference type="NCBI Taxonomy" id="368408"/>
    <lineage>
        <taxon>Archaea</taxon>
        <taxon>Thermoproteota</taxon>
        <taxon>Thermoprotei</taxon>
        <taxon>Thermofilales</taxon>
        <taxon>Thermofilaceae</taxon>
        <taxon>Thermofilum</taxon>
    </lineage>
</organism>
<proteinExistence type="predicted"/>
<dbReference type="GeneID" id="4600545"/>
<evidence type="ECO:0000256" key="1">
    <source>
        <dbReference type="ARBA" id="ARBA00022679"/>
    </source>
</evidence>
<sequence length="608" mass="66499">MDVVIVAAGEASRLRPYSEEMPKTLMELRPGLPIIDFILKRVMALSPRKVVVVTRRTWKDILASHLAGLAEVVTVDLEGGFGNLYSVYTALTRVGDEFLILMSDHIFEEEVLMRLAEHASKASFTVCLDRNPSRSEAVEGLKVIIEGGLVRDAGKDAAPRYGIDTGAIMARGRAKEFIEEVIRQKGPGASIADVLRFAASKGEEVDYVDVTGLLWKDIDTPEDLVKARKLVEKVELRELAKRTGDPLSRALLKPLTTRLSMLALKNSLLKPAMLTSWASAFLASWALLLPQVESNALLMFPLLAVHVVASELLRELAVLASWDVTAISQVDFLATLPLAAFVSRLADTWPLSVLAGAGILFTSLAGLPRMASAEGYSGLLVSKLLATIVLSLSLFVGGAIYGVAFCALMPWLHIALRLKPRRSGLARGKEPSHVPIPAVRVDEIAEKIESLVTNVVKLAVVLAVLTMLSPLSSDVLFQVDEYSLRVGTLLTVAQLTAVVYYGYKILEPLFSLLDALATRLVEKLGVTRYTARRILVESVYLVLIVLTWFLLPSLKNIPGIGGVLYRVLTIVIVALFALISYDLVRLLFRVFEDTLKRIVHAIARFVSG</sequence>
<dbReference type="eggNOG" id="arCOG00673">
    <property type="taxonomic scope" value="Archaea"/>
</dbReference>
<dbReference type="PANTHER" id="PTHR19136:SF84">
    <property type="entry name" value="BIFUNCTIONAL IPC TRANSFERASE AND DIPP SYNTHASE"/>
    <property type="match status" value="1"/>
</dbReference>
<evidence type="ECO:0000313" key="3">
    <source>
        <dbReference type="EMBL" id="ABL78648.1"/>
    </source>
</evidence>
<keyword evidence="1 3" id="KW-0808">Transferase</keyword>
<dbReference type="Pfam" id="PF00483">
    <property type="entry name" value="NTP_transferase"/>
    <property type="match status" value="1"/>
</dbReference>
<name>A1RZL8_THEPD</name>
<dbReference type="RefSeq" id="WP_011752913.1">
    <property type="nucleotide sequence ID" value="NC_008698.1"/>
</dbReference>
<dbReference type="AlphaFoldDB" id="A1RZL8"/>
<dbReference type="GO" id="GO:0016779">
    <property type="term" value="F:nucleotidyltransferase activity"/>
    <property type="evidence" value="ECO:0007669"/>
    <property type="project" value="UniProtKB-ARBA"/>
</dbReference>
<dbReference type="InterPro" id="IPR005835">
    <property type="entry name" value="NTP_transferase_dom"/>
</dbReference>
<dbReference type="EnsemblBacteria" id="ABL78648">
    <property type="protein sequence ID" value="ABL78648"/>
    <property type="gene ID" value="Tpen_1250"/>
</dbReference>
<dbReference type="EMBL" id="CP000505">
    <property type="protein sequence ID" value="ABL78648.1"/>
    <property type="molecule type" value="Genomic_DNA"/>
</dbReference>
<feature type="domain" description="Nucleotidyl transferase" evidence="2">
    <location>
        <begin position="4"/>
        <end position="232"/>
    </location>
</feature>
<reference evidence="4" key="1">
    <citation type="journal article" date="2008" name="J. Bacteriol.">
        <title>Genome sequence of Thermofilum pendens reveals an exceptional loss of biosynthetic pathways without genome reduction.</title>
        <authorList>
            <person name="Anderson I."/>
            <person name="Rodriguez J."/>
            <person name="Susanti D."/>
            <person name="Porat I."/>
            <person name="Reich C."/>
            <person name="Ulrich L.E."/>
            <person name="Elkins J.G."/>
            <person name="Mavromatis K."/>
            <person name="Lykidis A."/>
            <person name="Kim E."/>
            <person name="Thompson L.S."/>
            <person name="Nolan M."/>
            <person name="Land M."/>
            <person name="Copeland A."/>
            <person name="Lapidus A."/>
            <person name="Lucas S."/>
            <person name="Detter C."/>
            <person name="Zhulin I.B."/>
            <person name="Olsen G.J."/>
            <person name="Whitman W."/>
            <person name="Mukhopadhyay B."/>
            <person name="Bristow J."/>
            <person name="Kyrpides N."/>
        </authorList>
    </citation>
    <scope>NUCLEOTIDE SEQUENCE [LARGE SCALE GENOMIC DNA]</scope>
    <source>
        <strain evidence="4">DSM 2475 / Hrk 5</strain>
    </source>
</reference>
<dbReference type="SUPFAM" id="SSF53448">
    <property type="entry name" value="Nucleotide-diphospho-sugar transferases"/>
    <property type="match status" value="1"/>
</dbReference>
<dbReference type="STRING" id="368408.Tpen_1250"/>
<accession>A1RZL8</accession>
<dbReference type="Gene3D" id="3.90.550.10">
    <property type="entry name" value="Spore Coat Polysaccharide Biosynthesis Protein SpsA, Chain A"/>
    <property type="match status" value="1"/>
</dbReference>
<dbReference type="KEGG" id="tpe:Tpen_1250"/>
<keyword evidence="4" id="KW-1185">Reference proteome</keyword>
<protein>
    <submittedName>
        <fullName evidence="3">Nucleotidyl transferase</fullName>
    </submittedName>
</protein>
<dbReference type="Proteomes" id="UP000000641">
    <property type="component" value="Chromosome"/>
</dbReference>
<evidence type="ECO:0000259" key="2">
    <source>
        <dbReference type="Pfam" id="PF00483"/>
    </source>
</evidence>
<evidence type="ECO:0000313" key="4">
    <source>
        <dbReference type="Proteomes" id="UP000000641"/>
    </source>
</evidence>
<dbReference type="PANTHER" id="PTHR19136">
    <property type="entry name" value="MOLYBDENUM COFACTOR GUANYLYLTRANSFERASE"/>
    <property type="match status" value="1"/>
</dbReference>
<gene>
    <name evidence="3" type="ordered locus">Tpen_1250</name>
</gene>